<dbReference type="InterPro" id="IPR011990">
    <property type="entry name" value="TPR-like_helical_dom_sf"/>
</dbReference>
<dbReference type="SMART" id="SM00028">
    <property type="entry name" value="TPR"/>
    <property type="match status" value="2"/>
</dbReference>
<proteinExistence type="predicted"/>
<evidence type="ECO:0000313" key="2">
    <source>
        <dbReference type="EMBL" id="SVD40795.1"/>
    </source>
</evidence>
<organism evidence="2">
    <name type="scientific">marine metagenome</name>
    <dbReference type="NCBI Taxonomy" id="408172"/>
    <lineage>
        <taxon>unclassified sequences</taxon>
        <taxon>metagenomes</taxon>
        <taxon>ecological metagenomes</taxon>
    </lineage>
</organism>
<dbReference type="PROSITE" id="PS50005">
    <property type="entry name" value="TPR"/>
    <property type="match status" value="1"/>
</dbReference>
<dbReference type="InterPro" id="IPR019734">
    <property type="entry name" value="TPR_rpt"/>
</dbReference>
<dbReference type="EMBL" id="UINC01148739">
    <property type="protein sequence ID" value="SVD40795.1"/>
    <property type="molecule type" value="Genomic_DNA"/>
</dbReference>
<evidence type="ECO:0000256" key="1">
    <source>
        <dbReference type="SAM" id="Coils"/>
    </source>
</evidence>
<dbReference type="SUPFAM" id="SSF48452">
    <property type="entry name" value="TPR-like"/>
    <property type="match status" value="1"/>
</dbReference>
<sequence length="288" mass="32891">ANRYDSMDDLGIALGSLQQTATLIQKASNYDVEEKYDLALETWRKASSYLPNNLEIPKRGIETEVKSLLLQAETQKANGKIEEALEIWQHILTLNPENTAALRLIEFGKLHLEINQLTEIVDQQKEKIQQLTLAKDDADLAKENIERDLISKSDHVDRLEVDLGSFPEQVRDQEEEIEKLTQARKESDSTIARLQTEIGVHTQQVQELTQTQTNLESVKEELEAQLENNTDSITKLEDDVGNYLQQVQERETKITELTQAKEESDSTIERLQTEIGVHTQQVQELTQT</sequence>
<name>A0A382V436_9ZZZZ</name>
<feature type="non-terminal residue" evidence="2">
    <location>
        <position position="288"/>
    </location>
</feature>
<protein>
    <submittedName>
        <fullName evidence="2">Uncharacterized protein</fullName>
    </submittedName>
</protein>
<feature type="coiled-coil region" evidence="1">
    <location>
        <begin position="114"/>
        <end position="288"/>
    </location>
</feature>
<feature type="non-terminal residue" evidence="2">
    <location>
        <position position="1"/>
    </location>
</feature>
<keyword evidence="1" id="KW-0175">Coiled coil</keyword>
<dbReference type="AlphaFoldDB" id="A0A382V436"/>
<accession>A0A382V436</accession>
<gene>
    <name evidence="2" type="ORF">METZ01_LOCUS393649</name>
</gene>
<dbReference type="Gene3D" id="1.10.287.1490">
    <property type="match status" value="1"/>
</dbReference>
<dbReference type="Gene3D" id="1.25.40.10">
    <property type="entry name" value="Tetratricopeptide repeat domain"/>
    <property type="match status" value="1"/>
</dbReference>
<reference evidence="2" key="1">
    <citation type="submission" date="2018-05" db="EMBL/GenBank/DDBJ databases">
        <authorList>
            <person name="Lanie J.A."/>
            <person name="Ng W.-L."/>
            <person name="Kazmierczak K.M."/>
            <person name="Andrzejewski T.M."/>
            <person name="Davidsen T.M."/>
            <person name="Wayne K.J."/>
            <person name="Tettelin H."/>
            <person name="Glass J.I."/>
            <person name="Rusch D."/>
            <person name="Podicherti R."/>
            <person name="Tsui H.-C.T."/>
            <person name="Winkler M.E."/>
        </authorList>
    </citation>
    <scope>NUCLEOTIDE SEQUENCE</scope>
</reference>